<dbReference type="RefSeq" id="WP_270452377.1">
    <property type="nucleotide sequence ID" value="NZ_JADPIE010000001.1"/>
</dbReference>
<evidence type="ECO:0000256" key="3">
    <source>
        <dbReference type="ARBA" id="ARBA00004442"/>
    </source>
</evidence>
<dbReference type="Pfam" id="PF02107">
    <property type="entry name" value="FlgH"/>
    <property type="match status" value="1"/>
</dbReference>
<dbReference type="GO" id="GO:0071973">
    <property type="term" value="P:bacterial-type flagellum-dependent cell motility"/>
    <property type="evidence" value="ECO:0007669"/>
    <property type="project" value="InterPro"/>
</dbReference>
<protein>
    <submittedName>
        <fullName evidence="10">Flagellar basal body L-ring protein FlgH</fullName>
    </submittedName>
</protein>
<dbReference type="GO" id="GO:0009427">
    <property type="term" value="C:bacterial-type flagellum basal body, distal rod, L ring"/>
    <property type="evidence" value="ECO:0007669"/>
    <property type="project" value="InterPro"/>
</dbReference>
<proteinExistence type="inferred from homology"/>
<dbReference type="GO" id="GO:0003774">
    <property type="term" value="F:cytoskeletal motor activity"/>
    <property type="evidence" value="ECO:0007669"/>
    <property type="project" value="InterPro"/>
</dbReference>
<evidence type="ECO:0000256" key="7">
    <source>
        <dbReference type="ARBA" id="ARBA00023143"/>
    </source>
</evidence>
<gene>
    <name evidence="10" type="ORF">I0Q91_01355</name>
</gene>
<evidence type="ECO:0000256" key="2">
    <source>
        <dbReference type="ARBA" id="ARBA00004117"/>
    </source>
</evidence>
<comment type="subcellular location">
    <subcellularLocation>
        <location evidence="2">Bacterial flagellum basal body</location>
    </subcellularLocation>
    <subcellularLocation>
        <location evidence="3">Cell outer membrane</location>
    </subcellularLocation>
</comment>
<evidence type="ECO:0000313" key="10">
    <source>
        <dbReference type="EMBL" id="MBF8435715.1"/>
    </source>
</evidence>
<dbReference type="InterPro" id="IPR000527">
    <property type="entry name" value="Flag_Lring"/>
</dbReference>
<sequence length="195" mass="21098">MKRNTLLISCSIVIIMIFITGLPVESNSLWSEEQTSMYRDKGDYEVGDLVTVLIEEDASAVQSAVSDSSKGSDIDVGAGSGILSFLNPFSFGYSGSESADGSTERAGTLEADITVTIEEVLDNGNFKIAGNKNIKINDETQKIKLTGIIRPSDIKADNTIESQLVAEPEIEYEGKGIVGDKQDRGIISRVFNFIF</sequence>
<evidence type="ECO:0000256" key="4">
    <source>
        <dbReference type="ARBA" id="ARBA00006929"/>
    </source>
</evidence>
<keyword evidence="5" id="KW-0732">Signal</keyword>
<dbReference type="AlphaFoldDB" id="A0A931F5B8"/>
<keyword evidence="10" id="KW-0969">Cilium</keyword>
<keyword evidence="9" id="KW-1133">Transmembrane helix</keyword>
<evidence type="ECO:0000256" key="6">
    <source>
        <dbReference type="ARBA" id="ARBA00023136"/>
    </source>
</evidence>
<evidence type="ECO:0000313" key="11">
    <source>
        <dbReference type="Proteomes" id="UP000621436"/>
    </source>
</evidence>
<keyword evidence="11" id="KW-1185">Reference proteome</keyword>
<reference evidence="10" key="1">
    <citation type="submission" date="2020-11" db="EMBL/GenBank/DDBJ databases">
        <title>Halonatronomonas betainensis gen. nov., sp. nov. a novel haloalkaliphilic representative of the family Halanaerobiacae capable of betaine degradation.</title>
        <authorList>
            <person name="Boltyanskaya Y."/>
            <person name="Kevbrin V."/>
            <person name="Detkova E."/>
            <person name="Grouzdev D.S."/>
            <person name="Koziaeva V."/>
            <person name="Zhilina T."/>
        </authorList>
    </citation>
    <scope>NUCLEOTIDE SEQUENCE</scope>
    <source>
        <strain evidence="10">Z-7014</strain>
    </source>
</reference>
<dbReference type="PANTHER" id="PTHR34933:SF1">
    <property type="entry name" value="FLAGELLAR L-RING PROTEIN"/>
    <property type="match status" value="1"/>
</dbReference>
<dbReference type="EMBL" id="JADPIE010000001">
    <property type="protein sequence ID" value="MBF8435715.1"/>
    <property type="molecule type" value="Genomic_DNA"/>
</dbReference>
<keyword evidence="6 9" id="KW-0472">Membrane</keyword>
<comment type="caution">
    <text evidence="10">The sequence shown here is derived from an EMBL/GenBank/DDBJ whole genome shotgun (WGS) entry which is preliminary data.</text>
</comment>
<dbReference type="PRINTS" id="PR01008">
    <property type="entry name" value="FLGLRINGFLGH"/>
</dbReference>
<evidence type="ECO:0000256" key="5">
    <source>
        <dbReference type="ARBA" id="ARBA00022729"/>
    </source>
</evidence>
<comment type="function">
    <text evidence="1">Assembles around the rod to form the L-ring and probably protects the motor/basal body from shearing forces during rotation.</text>
</comment>
<dbReference type="PANTHER" id="PTHR34933">
    <property type="entry name" value="FLAGELLAR L-RING PROTEIN"/>
    <property type="match status" value="1"/>
</dbReference>
<keyword evidence="9" id="KW-0812">Transmembrane</keyword>
<keyword evidence="10" id="KW-0966">Cell projection</keyword>
<keyword evidence="7" id="KW-0975">Bacterial flagellum</keyword>
<feature type="transmembrane region" description="Helical" evidence="9">
    <location>
        <begin position="6"/>
        <end position="24"/>
    </location>
</feature>
<keyword evidence="10" id="KW-0282">Flagellum</keyword>
<accession>A0A931F5B8</accession>
<keyword evidence="8" id="KW-0998">Cell outer membrane</keyword>
<dbReference type="GO" id="GO:0009279">
    <property type="term" value="C:cell outer membrane"/>
    <property type="evidence" value="ECO:0007669"/>
    <property type="project" value="UniProtKB-SubCell"/>
</dbReference>
<evidence type="ECO:0000256" key="1">
    <source>
        <dbReference type="ARBA" id="ARBA00002591"/>
    </source>
</evidence>
<comment type="similarity">
    <text evidence="4">Belongs to the FlgH family.</text>
</comment>
<dbReference type="Proteomes" id="UP000621436">
    <property type="component" value="Unassembled WGS sequence"/>
</dbReference>
<name>A0A931F5B8_9FIRM</name>
<organism evidence="10 11">
    <name type="scientific">Halonatronomonas betaini</name>
    <dbReference type="NCBI Taxonomy" id="2778430"/>
    <lineage>
        <taxon>Bacteria</taxon>
        <taxon>Bacillati</taxon>
        <taxon>Bacillota</taxon>
        <taxon>Clostridia</taxon>
        <taxon>Halanaerobiales</taxon>
        <taxon>Halarsenatibacteraceae</taxon>
        <taxon>Halonatronomonas</taxon>
    </lineage>
</organism>
<evidence type="ECO:0000256" key="9">
    <source>
        <dbReference type="SAM" id="Phobius"/>
    </source>
</evidence>
<evidence type="ECO:0000256" key="8">
    <source>
        <dbReference type="ARBA" id="ARBA00023237"/>
    </source>
</evidence>